<dbReference type="SUPFAM" id="SSF103506">
    <property type="entry name" value="Mitochondrial carrier"/>
    <property type="match status" value="1"/>
</dbReference>
<evidence type="ECO:0000313" key="4">
    <source>
        <dbReference type="EMBL" id="QHT89204.1"/>
    </source>
</evidence>
<evidence type="ECO:0000256" key="3">
    <source>
        <dbReference type="ARBA" id="ARBA00023136"/>
    </source>
</evidence>
<reference evidence="4" key="1">
    <citation type="journal article" date="2020" name="Nature">
        <title>Giant virus diversity and host interactions through global metagenomics.</title>
        <authorList>
            <person name="Schulz F."/>
            <person name="Roux S."/>
            <person name="Paez-Espino D."/>
            <person name="Jungbluth S."/>
            <person name="Walsh D.A."/>
            <person name="Denef V.J."/>
            <person name="McMahon K.D."/>
            <person name="Konstantinidis K.T."/>
            <person name="Eloe-Fadrosh E.A."/>
            <person name="Kyrpides N.C."/>
            <person name="Woyke T."/>
        </authorList>
    </citation>
    <scope>NUCLEOTIDE SEQUENCE</scope>
    <source>
        <strain evidence="4">GVMAG-M-3300023184-53</strain>
    </source>
</reference>
<keyword evidence="2" id="KW-0812">Transmembrane</keyword>
<comment type="subcellular location">
    <subcellularLocation>
        <location evidence="1">Membrane</location>
    </subcellularLocation>
</comment>
<protein>
    <recommendedName>
        <fullName evidence="5">Mitochondrial carrier protein</fullName>
    </recommendedName>
</protein>
<name>A0A6C0I8D5_9ZZZZ</name>
<dbReference type="EMBL" id="MN740137">
    <property type="protein sequence ID" value="QHT89204.1"/>
    <property type="molecule type" value="Genomic_DNA"/>
</dbReference>
<sequence length="197" mass="22002">MKQVFNGISAELFAAVLTYPLNTIKTNSQIGRPVKFGFKNLSRGLGWCVLSEITNALLFYSIFDKDKPLKTSIIGSTLGICASYPFNTKRKLAQVGKSFLKLNNYYYGIEMALINGVPGVSLNFTLREHLNRKFQKNKKINGIISTSTSLIATHPLDTLSTCLATRTPVGNIFKFNGFLQRFLEKNLTISTKMLFLS</sequence>
<accession>A0A6C0I8D5</accession>
<evidence type="ECO:0000256" key="1">
    <source>
        <dbReference type="ARBA" id="ARBA00004370"/>
    </source>
</evidence>
<proteinExistence type="predicted"/>
<organism evidence="4">
    <name type="scientific">viral metagenome</name>
    <dbReference type="NCBI Taxonomy" id="1070528"/>
    <lineage>
        <taxon>unclassified sequences</taxon>
        <taxon>metagenomes</taxon>
        <taxon>organismal metagenomes</taxon>
    </lineage>
</organism>
<dbReference type="AlphaFoldDB" id="A0A6C0I8D5"/>
<evidence type="ECO:0000256" key="2">
    <source>
        <dbReference type="ARBA" id="ARBA00022692"/>
    </source>
</evidence>
<evidence type="ECO:0008006" key="5">
    <source>
        <dbReference type="Google" id="ProtNLM"/>
    </source>
</evidence>
<dbReference type="GO" id="GO:0016020">
    <property type="term" value="C:membrane"/>
    <property type="evidence" value="ECO:0007669"/>
    <property type="project" value="UniProtKB-SubCell"/>
</dbReference>
<dbReference type="InterPro" id="IPR023395">
    <property type="entry name" value="MCP_dom_sf"/>
</dbReference>
<keyword evidence="3" id="KW-0472">Membrane</keyword>
<dbReference type="Gene3D" id="1.50.40.10">
    <property type="entry name" value="Mitochondrial carrier domain"/>
    <property type="match status" value="2"/>
</dbReference>